<reference evidence="1 2" key="1">
    <citation type="submission" date="2020-01" db="EMBL/GenBank/DDBJ databases">
        <title>Insect and environment-associated Actinomycetes.</title>
        <authorList>
            <person name="Currrie C."/>
            <person name="Chevrette M."/>
            <person name="Carlson C."/>
            <person name="Stubbendieck R."/>
            <person name="Wendt-Pienkowski E."/>
        </authorList>
    </citation>
    <scope>NUCLEOTIDE SEQUENCE [LARGE SCALE GENOMIC DNA]</scope>
    <source>
        <strain evidence="1 2">SID11342</strain>
    </source>
</reference>
<evidence type="ECO:0000313" key="1">
    <source>
        <dbReference type="EMBL" id="NEA15651.1"/>
    </source>
</evidence>
<organism evidence="1 2">
    <name type="scientific">Streptomyces halstedii</name>
    <dbReference type="NCBI Taxonomy" id="1944"/>
    <lineage>
        <taxon>Bacteria</taxon>
        <taxon>Bacillati</taxon>
        <taxon>Actinomycetota</taxon>
        <taxon>Actinomycetes</taxon>
        <taxon>Kitasatosporales</taxon>
        <taxon>Streptomycetaceae</taxon>
        <taxon>Streptomyces</taxon>
    </lineage>
</organism>
<dbReference type="RefSeq" id="WP_164343668.1">
    <property type="nucleotide sequence ID" value="NZ_JAAGLQ010000185.1"/>
</dbReference>
<dbReference type="EMBL" id="JAAGLQ010000185">
    <property type="protein sequence ID" value="NEA15651.1"/>
    <property type="molecule type" value="Genomic_DNA"/>
</dbReference>
<accession>A0A6N9TVW4</accession>
<name>A0A6N9TVW4_STRHA</name>
<dbReference type="Proteomes" id="UP000471293">
    <property type="component" value="Unassembled WGS sequence"/>
</dbReference>
<dbReference type="AlphaFoldDB" id="A0A6N9TVW4"/>
<protein>
    <submittedName>
        <fullName evidence="1">Uncharacterized protein</fullName>
    </submittedName>
</protein>
<proteinExistence type="predicted"/>
<comment type="caution">
    <text evidence="1">The sequence shown here is derived from an EMBL/GenBank/DDBJ whole genome shotgun (WGS) entry which is preliminary data.</text>
</comment>
<evidence type="ECO:0000313" key="2">
    <source>
        <dbReference type="Proteomes" id="UP000471293"/>
    </source>
</evidence>
<gene>
    <name evidence="1" type="ORF">G3I29_08920</name>
</gene>
<sequence>MPDPESLERITARRAEVDELAVAEHGCRTGLHDAFASLAGGLMCFRRLKKARS</sequence>